<organism evidence="6 7">
    <name type="scientific">Pseudaminobacter soli</name>
    <name type="common">ex Zhang et al. 2022</name>
    <dbReference type="NCBI Taxonomy" id="2831468"/>
    <lineage>
        <taxon>Bacteria</taxon>
        <taxon>Pseudomonadati</taxon>
        <taxon>Pseudomonadota</taxon>
        <taxon>Alphaproteobacteria</taxon>
        <taxon>Hyphomicrobiales</taxon>
        <taxon>Phyllobacteriaceae</taxon>
        <taxon>Pseudaminobacter</taxon>
    </lineage>
</organism>
<accession>A0A942E2Q1</accession>
<dbReference type="Proteomes" id="UP000680348">
    <property type="component" value="Unassembled WGS sequence"/>
</dbReference>
<name>A0A942E2Q1_9HYPH</name>
<dbReference type="SUPFAM" id="SSF52317">
    <property type="entry name" value="Class I glutamine amidotransferase-like"/>
    <property type="match status" value="1"/>
</dbReference>
<evidence type="ECO:0000313" key="6">
    <source>
        <dbReference type="EMBL" id="MBS3649931.1"/>
    </source>
</evidence>
<evidence type="ECO:0000256" key="3">
    <source>
        <dbReference type="ARBA" id="ARBA00023163"/>
    </source>
</evidence>
<keyword evidence="3" id="KW-0804">Transcription</keyword>
<dbReference type="InterPro" id="IPR029062">
    <property type="entry name" value="Class_I_gatase-like"/>
</dbReference>
<evidence type="ECO:0000313" key="7">
    <source>
        <dbReference type="Proteomes" id="UP000680348"/>
    </source>
</evidence>
<dbReference type="InterPro" id="IPR020449">
    <property type="entry name" value="Tscrpt_reg_AraC-type_HTH"/>
</dbReference>
<dbReference type="SUPFAM" id="SSF46689">
    <property type="entry name" value="Homeodomain-like"/>
    <property type="match status" value="2"/>
</dbReference>
<dbReference type="InterPro" id="IPR002818">
    <property type="entry name" value="DJ-1/PfpI"/>
</dbReference>
<dbReference type="GO" id="GO:0003700">
    <property type="term" value="F:DNA-binding transcription factor activity"/>
    <property type="evidence" value="ECO:0007669"/>
    <property type="project" value="InterPro"/>
</dbReference>
<dbReference type="Pfam" id="PF01965">
    <property type="entry name" value="DJ-1_PfpI"/>
    <property type="match status" value="1"/>
</dbReference>
<dbReference type="GO" id="GO:0043565">
    <property type="term" value="F:sequence-specific DNA binding"/>
    <property type="evidence" value="ECO:0007669"/>
    <property type="project" value="InterPro"/>
</dbReference>
<dbReference type="SMART" id="SM00342">
    <property type="entry name" value="HTH_ARAC"/>
    <property type="match status" value="1"/>
</dbReference>
<evidence type="ECO:0000259" key="5">
    <source>
        <dbReference type="PROSITE" id="PS01124"/>
    </source>
</evidence>
<evidence type="ECO:0000256" key="1">
    <source>
        <dbReference type="ARBA" id="ARBA00023015"/>
    </source>
</evidence>
<dbReference type="InterPro" id="IPR052158">
    <property type="entry name" value="INH-QAR"/>
</dbReference>
<evidence type="ECO:0000256" key="2">
    <source>
        <dbReference type="ARBA" id="ARBA00023125"/>
    </source>
</evidence>
<dbReference type="InterPro" id="IPR018062">
    <property type="entry name" value="HTH_AraC-typ_CS"/>
</dbReference>
<dbReference type="InterPro" id="IPR009057">
    <property type="entry name" value="Homeodomain-like_sf"/>
</dbReference>
<keyword evidence="7" id="KW-1185">Reference proteome</keyword>
<dbReference type="PANTHER" id="PTHR43130:SF3">
    <property type="entry name" value="HTH-TYPE TRANSCRIPTIONAL REGULATOR RV1931C"/>
    <property type="match status" value="1"/>
</dbReference>
<dbReference type="Gene3D" id="3.40.50.880">
    <property type="match status" value="1"/>
</dbReference>
<dbReference type="AlphaFoldDB" id="A0A942E2Q1"/>
<dbReference type="Pfam" id="PF12833">
    <property type="entry name" value="HTH_18"/>
    <property type="match status" value="1"/>
</dbReference>
<dbReference type="RefSeq" id="WP_188255477.1">
    <property type="nucleotide sequence ID" value="NZ_JABVCF010000007.1"/>
</dbReference>
<feature type="region of interest" description="Disordered" evidence="4">
    <location>
        <begin position="319"/>
        <end position="339"/>
    </location>
</feature>
<dbReference type="CDD" id="cd03136">
    <property type="entry name" value="GATase1_AraC_ArgR_like"/>
    <property type="match status" value="1"/>
</dbReference>
<dbReference type="PANTHER" id="PTHR43130">
    <property type="entry name" value="ARAC-FAMILY TRANSCRIPTIONAL REGULATOR"/>
    <property type="match status" value="1"/>
</dbReference>
<dbReference type="Gene3D" id="1.10.10.60">
    <property type="entry name" value="Homeodomain-like"/>
    <property type="match status" value="1"/>
</dbReference>
<dbReference type="PROSITE" id="PS00041">
    <property type="entry name" value="HTH_ARAC_FAMILY_1"/>
    <property type="match status" value="1"/>
</dbReference>
<comment type="caution">
    <text evidence="6">The sequence shown here is derived from an EMBL/GenBank/DDBJ whole genome shotgun (WGS) entry which is preliminary data.</text>
</comment>
<proteinExistence type="predicted"/>
<protein>
    <submittedName>
        <fullName evidence="6">GlxA family transcriptional regulator</fullName>
    </submittedName>
</protein>
<keyword evidence="1" id="KW-0805">Transcription regulation</keyword>
<dbReference type="PRINTS" id="PR00032">
    <property type="entry name" value="HTHARAC"/>
</dbReference>
<feature type="domain" description="HTH araC/xylS-type" evidence="5">
    <location>
        <begin position="228"/>
        <end position="326"/>
    </location>
</feature>
<dbReference type="InterPro" id="IPR018060">
    <property type="entry name" value="HTH_AraC"/>
</dbReference>
<dbReference type="EMBL" id="JAGWCR010000007">
    <property type="protein sequence ID" value="MBS3649931.1"/>
    <property type="molecule type" value="Genomic_DNA"/>
</dbReference>
<keyword evidence="2" id="KW-0238">DNA-binding</keyword>
<dbReference type="PROSITE" id="PS01124">
    <property type="entry name" value="HTH_ARAC_FAMILY_2"/>
    <property type="match status" value="1"/>
</dbReference>
<evidence type="ECO:0000256" key="4">
    <source>
        <dbReference type="SAM" id="MobiDB-lite"/>
    </source>
</evidence>
<reference evidence="6" key="1">
    <citation type="submission" date="2021-04" db="EMBL/GenBank/DDBJ databases">
        <title>Pseudaminobacter soli sp. nov., isolated from paddy soil contaminated by heavy metals.</title>
        <authorList>
            <person name="Zhang K."/>
        </authorList>
    </citation>
    <scope>NUCLEOTIDE SEQUENCE</scope>
    <source>
        <strain evidence="6">19-2017</strain>
    </source>
</reference>
<gene>
    <name evidence="6" type="ORF">KEU06_15060</name>
</gene>
<sequence length="339" mass="35992">MAKSEQPSIFSPDPSPLALTVLVFPGCSIMCVASTIDPLRAANRITGRTVFDWTLVSPDGSPPVTTSGLPVVVSGKFDPGRRTDVLIAIGGFGTRDETASALVGGFRRAARAARAVGGVEAGGWLLGRAGLLDGRSATTHWEDFEDFSAAFPDAEVRPDRYVIDGPVFTTGGASPTFDLMLHLIRSRLGMAVALDVASVFIYDQARAATDAQPLVSLGRLDGYDPRLAQAIRLMEGHVDQPLTIAAIARRIAVTSRTLEGIFRKSLNESPGAYYLRLRLHAARRLVLDTSIAMADVAERCGFSSSAAFSRAFVRTFGTPPSAMRRGGNDGGSVGRSSHL</sequence>